<protein>
    <recommendedName>
        <fullName evidence="3">CHAT domain-containing protein</fullName>
    </recommendedName>
</protein>
<dbReference type="EMBL" id="JABBWM010000026">
    <property type="protein sequence ID" value="KAG2108645.1"/>
    <property type="molecule type" value="Genomic_DNA"/>
</dbReference>
<evidence type="ECO:0008006" key="3">
    <source>
        <dbReference type="Google" id="ProtNLM"/>
    </source>
</evidence>
<gene>
    <name evidence="1" type="ORF">F5147DRAFT_165223</name>
</gene>
<organism evidence="1 2">
    <name type="scientific">Suillus discolor</name>
    <dbReference type="NCBI Taxonomy" id="1912936"/>
    <lineage>
        <taxon>Eukaryota</taxon>
        <taxon>Fungi</taxon>
        <taxon>Dikarya</taxon>
        <taxon>Basidiomycota</taxon>
        <taxon>Agaricomycotina</taxon>
        <taxon>Agaricomycetes</taxon>
        <taxon>Agaricomycetidae</taxon>
        <taxon>Boletales</taxon>
        <taxon>Suillineae</taxon>
        <taxon>Suillaceae</taxon>
        <taxon>Suillus</taxon>
    </lineage>
</organism>
<evidence type="ECO:0000313" key="2">
    <source>
        <dbReference type="Proteomes" id="UP000823399"/>
    </source>
</evidence>
<proteinExistence type="predicted"/>
<accession>A0A9P7F6N7</accession>
<name>A0A9P7F6N7_9AGAM</name>
<reference evidence="1" key="1">
    <citation type="journal article" date="2020" name="New Phytol.">
        <title>Comparative genomics reveals dynamic genome evolution in host specialist ectomycorrhizal fungi.</title>
        <authorList>
            <person name="Lofgren L.A."/>
            <person name="Nguyen N.H."/>
            <person name="Vilgalys R."/>
            <person name="Ruytinx J."/>
            <person name="Liao H.L."/>
            <person name="Branco S."/>
            <person name="Kuo A."/>
            <person name="LaButti K."/>
            <person name="Lipzen A."/>
            <person name="Andreopoulos W."/>
            <person name="Pangilinan J."/>
            <person name="Riley R."/>
            <person name="Hundley H."/>
            <person name="Na H."/>
            <person name="Barry K."/>
            <person name="Grigoriev I.V."/>
            <person name="Stajich J.E."/>
            <person name="Kennedy P.G."/>
        </authorList>
    </citation>
    <scope>NUCLEOTIDE SEQUENCE</scope>
    <source>
        <strain evidence="1">FC423</strain>
    </source>
</reference>
<dbReference type="RefSeq" id="XP_041293015.1">
    <property type="nucleotide sequence ID" value="XM_041428357.1"/>
</dbReference>
<dbReference type="Proteomes" id="UP000823399">
    <property type="component" value="Unassembled WGS sequence"/>
</dbReference>
<evidence type="ECO:0000313" key="1">
    <source>
        <dbReference type="EMBL" id="KAG2108645.1"/>
    </source>
</evidence>
<dbReference type="AlphaFoldDB" id="A0A9P7F6N7"/>
<comment type="caution">
    <text evidence="1">The sequence shown here is derived from an EMBL/GenBank/DDBJ whole genome shotgun (WGS) entry which is preliminary data.</text>
</comment>
<keyword evidence="2" id="KW-1185">Reference proteome</keyword>
<dbReference type="GeneID" id="64690616"/>
<dbReference type="OrthoDB" id="9991317at2759"/>
<sequence length="92" mass="10140">MDVTARVVGGGRCGTNDGMQHLACHSVFMQGRKRLFVIRDKLFTVSEIMGNNIFLSACHTGAAGYEEMPDEVIHLAAGLQFWGFNWSMFGTP</sequence>